<dbReference type="InterPro" id="IPR050832">
    <property type="entry name" value="Bact_Acetyltransf"/>
</dbReference>
<evidence type="ECO:0000313" key="5">
    <source>
        <dbReference type="Proteomes" id="UP000244092"/>
    </source>
</evidence>
<dbReference type="AlphaFoldDB" id="A0A2T6BXC7"/>
<dbReference type="Proteomes" id="UP000244092">
    <property type="component" value="Unassembled WGS sequence"/>
</dbReference>
<dbReference type="EMBL" id="QBKU01000024">
    <property type="protein sequence ID" value="PTX60686.1"/>
    <property type="molecule type" value="Genomic_DNA"/>
</dbReference>
<dbReference type="Gene3D" id="3.40.630.30">
    <property type="match status" value="1"/>
</dbReference>
<dbReference type="OrthoDB" id="2436196at2"/>
<dbReference type="CDD" id="cd04301">
    <property type="entry name" value="NAT_SF"/>
    <property type="match status" value="1"/>
</dbReference>
<organism evidence="4 5">
    <name type="scientific">Sulfitobacter mediterraneus</name>
    <dbReference type="NCBI Taxonomy" id="83219"/>
    <lineage>
        <taxon>Bacteria</taxon>
        <taxon>Pseudomonadati</taxon>
        <taxon>Pseudomonadota</taxon>
        <taxon>Alphaproteobacteria</taxon>
        <taxon>Rhodobacterales</taxon>
        <taxon>Roseobacteraceae</taxon>
        <taxon>Sulfitobacter</taxon>
    </lineage>
</organism>
<gene>
    <name evidence="4" type="ORF">C8N31_1242</name>
</gene>
<dbReference type="PANTHER" id="PTHR43877:SF2">
    <property type="entry name" value="AMINOALKYLPHOSPHONATE N-ACETYLTRANSFERASE-RELATED"/>
    <property type="match status" value="1"/>
</dbReference>
<dbReference type="RefSeq" id="WP_051544673.1">
    <property type="nucleotide sequence ID" value="NZ_QBKU01000024.1"/>
</dbReference>
<protein>
    <submittedName>
        <fullName evidence="4">Acetyltransferase (GNAT) family protein</fullName>
    </submittedName>
</protein>
<evidence type="ECO:0000256" key="2">
    <source>
        <dbReference type="ARBA" id="ARBA00023315"/>
    </source>
</evidence>
<accession>A0A2T6BXC7</accession>
<dbReference type="InterPro" id="IPR016181">
    <property type="entry name" value="Acyl_CoA_acyltransferase"/>
</dbReference>
<evidence type="ECO:0000256" key="1">
    <source>
        <dbReference type="ARBA" id="ARBA00022679"/>
    </source>
</evidence>
<dbReference type="InterPro" id="IPR000182">
    <property type="entry name" value="GNAT_dom"/>
</dbReference>
<dbReference type="SUPFAM" id="SSF55729">
    <property type="entry name" value="Acyl-CoA N-acyltransferases (Nat)"/>
    <property type="match status" value="1"/>
</dbReference>
<evidence type="ECO:0000313" key="4">
    <source>
        <dbReference type="EMBL" id="PTX60686.1"/>
    </source>
</evidence>
<evidence type="ECO:0000259" key="3">
    <source>
        <dbReference type="PROSITE" id="PS51186"/>
    </source>
</evidence>
<dbReference type="PROSITE" id="PS51186">
    <property type="entry name" value="GNAT"/>
    <property type="match status" value="1"/>
</dbReference>
<dbReference type="PANTHER" id="PTHR43877">
    <property type="entry name" value="AMINOALKYLPHOSPHONATE N-ACETYLTRANSFERASE-RELATED-RELATED"/>
    <property type="match status" value="1"/>
</dbReference>
<comment type="caution">
    <text evidence="4">The sequence shown here is derived from an EMBL/GenBank/DDBJ whole genome shotgun (WGS) entry which is preliminary data.</text>
</comment>
<feature type="domain" description="N-acetyltransferase" evidence="3">
    <location>
        <begin position="3"/>
        <end position="172"/>
    </location>
</feature>
<proteinExistence type="predicted"/>
<dbReference type="Pfam" id="PF00583">
    <property type="entry name" value="Acetyltransf_1"/>
    <property type="match status" value="1"/>
</dbReference>
<reference evidence="4 5" key="1">
    <citation type="submission" date="2018-04" db="EMBL/GenBank/DDBJ databases">
        <title>Genomic Encyclopedia of Archaeal and Bacterial Type Strains, Phase II (KMG-II): from individual species to whole genera.</title>
        <authorList>
            <person name="Goeker M."/>
        </authorList>
    </citation>
    <scope>NUCLEOTIDE SEQUENCE [LARGE SCALE GENOMIC DNA]</scope>
    <source>
        <strain evidence="4 5">DSM 12244</strain>
    </source>
</reference>
<sequence length="172" mass="19503">MNILIESLTEIPDRNEMDGMLQEYFDVMVDRLTSIGGPSPDTSLVINEFWREAHHYLPPTGQTLLARDPDGNLIGMGSLRAIEDGKGELKRLYVRPTARGTGLGRRLVERRIQTAREMGLKTLLADTFKANVEMLGLYESLGFERIEGFVESATFNLHPEFHEFMAYVRLSL</sequence>
<name>A0A2T6BXC7_9RHOB</name>
<dbReference type="GO" id="GO:0016747">
    <property type="term" value="F:acyltransferase activity, transferring groups other than amino-acyl groups"/>
    <property type="evidence" value="ECO:0007669"/>
    <property type="project" value="InterPro"/>
</dbReference>
<keyword evidence="1 4" id="KW-0808">Transferase</keyword>
<keyword evidence="2" id="KW-0012">Acyltransferase</keyword>